<organism evidence="1">
    <name type="scientific">Prunus dulcis</name>
    <name type="common">Almond</name>
    <name type="synonym">Amygdalus dulcis</name>
    <dbReference type="NCBI Taxonomy" id="3755"/>
    <lineage>
        <taxon>Eukaryota</taxon>
        <taxon>Viridiplantae</taxon>
        <taxon>Streptophyta</taxon>
        <taxon>Embryophyta</taxon>
        <taxon>Tracheophyta</taxon>
        <taxon>Spermatophyta</taxon>
        <taxon>Magnoliopsida</taxon>
        <taxon>eudicotyledons</taxon>
        <taxon>Gunneridae</taxon>
        <taxon>Pentapetalae</taxon>
        <taxon>rosids</taxon>
        <taxon>fabids</taxon>
        <taxon>Rosales</taxon>
        <taxon>Rosaceae</taxon>
        <taxon>Amygdaloideae</taxon>
        <taxon>Amygdaleae</taxon>
        <taxon>Prunus</taxon>
    </lineage>
</organism>
<dbReference type="CDD" id="cd09272">
    <property type="entry name" value="RNase_HI_RT_Ty1"/>
    <property type="match status" value="1"/>
</dbReference>
<reference evidence="1" key="1">
    <citation type="journal article" date="2019" name="Science">
        <title>Mutation of a bHLH transcription factor allowed almond domestication.</title>
        <authorList>
            <person name="Sanchez-Perez R."/>
            <person name="Pavan S."/>
            <person name="Mazzeo R."/>
            <person name="Moldovan C."/>
            <person name="Aiese Cigliano R."/>
            <person name="Del Cueto J."/>
            <person name="Ricciardi F."/>
            <person name="Lotti C."/>
            <person name="Ricciardi L."/>
            <person name="Dicenta F."/>
            <person name="Lopez-Marques R.L."/>
            <person name="Lindberg Moller B."/>
        </authorList>
    </citation>
    <scope>NUCLEOTIDE SEQUENCE</scope>
</reference>
<keyword evidence="1" id="KW-0812">Transmembrane</keyword>
<dbReference type="InterPro" id="IPR043502">
    <property type="entry name" value="DNA/RNA_pol_sf"/>
</dbReference>
<proteinExistence type="predicted"/>
<dbReference type="PANTHER" id="PTHR11439">
    <property type="entry name" value="GAG-POL-RELATED RETROTRANSPOSON"/>
    <property type="match status" value="1"/>
</dbReference>
<sequence length="184" mass="20492">MMETKPIANPIDVKKKLGLDGELLLDVGCYQRLVGKLIYLTITRPDIAHVVSLVNQHMHAPRTTHLQAIKRILRYLKGSLGRGILMKKNGNTNIIGYSDADWAGCTVDRKSTTGYCTFVGGNLVTWKSKKQNVIARSSAEAEYRAMASLTCELIWLRSLLNDLGFIDPEPMTLFCVIKPQSISL</sequence>
<dbReference type="EMBL" id="AP019298">
    <property type="protein sequence ID" value="BBG96553.1"/>
    <property type="molecule type" value="Genomic_DNA"/>
</dbReference>
<gene>
    <name evidence="1" type="ORF">Prudu_005392</name>
</gene>
<dbReference type="PANTHER" id="PTHR11439:SF467">
    <property type="entry name" value="INTEGRASE CATALYTIC DOMAIN-CONTAINING PROTEIN"/>
    <property type="match status" value="1"/>
</dbReference>
<dbReference type="AlphaFoldDB" id="A0A4Y1QXH5"/>
<keyword evidence="1" id="KW-0472">Membrane</keyword>
<name>A0A4Y1QXH5_PRUDU</name>
<dbReference type="SUPFAM" id="SSF56672">
    <property type="entry name" value="DNA/RNA polymerases"/>
    <property type="match status" value="1"/>
</dbReference>
<accession>A0A4Y1QXH5</accession>
<protein>
    <submittedName>
        <fullName evidence="1">Seven transmembrane MLO family protein</fullName>
    </submittedName>
</protein>
<evidence type="ECO:0000313" key="1">
    <source>
        <dbReference type="EMBL" id="BBG96553.1"/>
    </source>
</evidence>